<dbReference type="Proteomes" id="UP000887540">
    <property type="component" value="Unplaced"/>
</dbReference>
<dbReference type="PROSITE" id="PS50294">
    <property type="entry name" value="WD_REPEATS_REGION"/>
    <property type="match status" value="1"/>
</dbReference>
<name>A0A914C975_9BILA</name>
<dbReference type="AlphaFoldDB" id="A0A914C975"/>
<evidence type="ECO:0000313" key="3">
    <source>
        <dbReference type="WBParaSite" id="ACRNAN_Path_637.g2364.t1"/>
    </source>
</evidence>
<dbReference type="Pfam" id="PF00400">
    <property type="entry name" value="WD40"/>
    <property type="match status" value="1"/>
</dbReference>
<dbReference type="GO" id="GO:0042254">
    <property type="term" value="P:ribosome biogenesis"/>
    <property type="evidence" value="ECO:0007669"/>
    <property type="project" value="TreeGrafter"/>
</dbReference>
<dbReference type="PANTHER" id="PTHR45903:SF1">
    <property type="entry name" value="GLUTAMATE-RICH WD REPEAT-CONTAINING PROTEIN 1"/>
    <property type="match status" value="1"/>
</dbReference>
<dbReference type="InterPro" id="IPR051972">
    <property type="entry name" value="Glutamate-rich_WD_repeat"/>
</dbReference>
<dbReference type="InterPro" id="IPR001680">
    <property type="entry name" value="WD40_rpt"/>
</dbReference>
<dbReference type="InterPro" id="IPR036322">
    <property type="entry name" value="WD40_repeat_dom_sf"/>
</dbReference>
<dbReference type="PROSITE" id="PS50082">
    <property type="entry name" value="WD_REPEATS_2"/>
    <property type="match status" value="2"/>
</dbReference>
<sequence>MPLNKHEASVEDVQWSATEEDVGVYSVDRSNRLWDTRARPADACVHTVANAHDKDVNVLSWNKFDPLLVIGSDDAVLKVWSLKTIQYNEPVARFKHHKGPITSVEWNLSYSSCIRKIPKTFY</sequence>
<feature type="repeat" description="WD" evidence="1">
    <location>
        <begin position="3"/>
        <end position="37"/>
    </location>
</feature>
<keyword evidence="2" id="KW-1185">Reference proteome</keyword>
<dbReference type="PANTHER" id="PTHR45903">
    <property type="entry name" value="GLUTAMATE-RICH WD REPEAT-CONTAINING PROTEIN 1"/>
    <property type="match status" value="1"/>
</dbReference>
<proteinExistence type="predicted"/>
<reference evidence="3" key="1">
    <citation type="submission" date="2022-11" db="UniProtKB">
        <authorList>
            <consortium name="WormBaseParasite"/>
        </authorList>
    </citation>
    <scope>IDENTIFICATION</scope>
</reference>
<protein>
    <submittedName>
        <fullName evidence="3">Uncharacterized protein</fullName>
    </submittedName>
</protein>
<dbReference type="Gene3D" id="2.130.10.10">
    <property type="entry name" value="YVTN repeat-like/Quinoprotein amine dehydrogenase"/>
    <property type="match status" value="1"/>
</dbReference>
<dbReference type="SMART" id="SM00320">
    <property type="entry name" value="WD40"/>
    <property type="match status" value="1"/>
</dbReference>
<keyword evidence="1" id="KW-0853">WD repeat</keyword>
<dbReference type="InterPro" id="IPR015943">
    <property type="entry name" value="WD40/YVTN_repeat-like_dom_sf"/>
</dbReference>
<dbReference type="SUPFAM" id="SSF50978">
    <property type="entry name" value="WD40 repeat-like"/>
    <property type="match status" value="1"/>
</dbReference>
<accession>A0A914C975</accession>
<organism evidence="2 3">
    <name type="scientific">Acrobeloides nanus</name>
    <dbReference type="NCBI Taxonomy" id="290746"/>
    <lineage>
        <taxon>Eukaryota</taxon>
        <taxon>Metazoa</taxon>
        <taxon>Ecdysozoa</taxon>
        <taxon>Nematoda</taxon>
        <taxon>Chromadorea</taxon>
        <taxon>Rhabditida</taxon>
        <taxon>Tylenchina</taxon>
        <taxon>Cephalobomorpha</taxon>
        <taxon>Cephaloboidea</taxon>
        <taxon>Cephalobidae</taxon>
        <taxon>Acrobeloides</taxon>
    </lineage>
</organism>
<evidence type="ECO:0000256" key="1">
    <source>
        <dbReference type="PROSITE-ProRule" id="PRU00221"/>
    </source>
</evidence>
<dbReference type="GO" id="GO:0005730">
    <property type="term" value="C:nucleolus"/>
    <property type="evidence" value="ECO:0007669"/>
    <property type="project" value="TreeGrafter"/>
</dbReference>
<evidence type="ECO:0000313" key="2">
    <source>
        <dbReference type="Proteomes" id="UP000887540"/>
    </source>
</evidence>
<dbReference type="WBParaSite" id="ACRNAN_Path_637.g2364.t1">
    <property type="protein sequence ID" value="ACRNAN_Path_637.g2364.t1"/>
    <property type="gene ID" value="ACRNAN_Path_637.g2364"/>
</dbReference>
<feature type="repeat" description="WD" evidence="1">
    <location>
        <begin position="49"/>
        <end position="84"/>
    </location>
</feature>